<sequence length="64" mass="7386">MGDNKDKRTKDRGKVALNEKYEVDYLAKELGVSPKEIEMAVEAVGNDRAKIEAFLKNEIVWYRI</sequence>
<gene>
    <name evidence="1" type="ORF">GCM10022218_13200</name>
</gene>
<comment type="caution">
    <text evidence="1">The sequence shown here is derived from an EMBL/GenBank/DDBJ whole genome shotgun (WGS) entry which is preliminary data.</text>
</comment>
<dbReference type="RefSeq" id="WP_346085058.1">
    <property type="nucleotide sequence ID" value="NZ_BAAAZK010000002.1"/>
</dbReference>
<dbReference type="Pfam" id="PF12244">
    <property type="entry name" value="DUF3606"/>
    <property type="match status" value="1"/>
</dbReference>
<organism evidence="1 2">
    <name type="scientific">Sphingobacterium ginsenosidimutans</name>
    <dbReference type="NCBI Taxonomy" id="687845"/>
    <lineage>
        <taxon>Bacteria</taxon>
        <taxon>Pseudomonadati</taxon>
        <taxon>Bacteroidota</taxon>
        <taxon>Sphingobacteriia</taxon>
        <taxon>Sphingobacteriales</taxon>
        <taxon>Sphingobacteriaceae</taxon>
        <taxon>Sphingobacterium</taxon>
    </lineage>
</organism>
<proteinExistence type="predicted"/>
<evidence type="ECO:0008006" key="3">
    <source>
        <dbReference type="Google" id="ProtNLM"/>
    </source>
</evidence>
<accession>A0ABP7ZWG0</accession>
<evidence type="ECO:0000313" key="2">
    <source>
        <dbReference type="Proteomes" id="UP001500167"/>
    </source>
</evidence>
<dbReference type="EMBL" id="BAAAZK010000002">
    <property type="protein sequence ID" value="GAA4172115.1"/>
    <property type="molecule type" value="Genomic_DNA"/>
</dbReference>
<protein>
    <recommendedName>
        <fullName evidence="3">DUF3606 domain-containing protein</fullName>
    </recommendedName>
</protein>
<reference evidence="2" key="1">
    <citation type="journal article" date="2019" name="Int. J. Syst. Evol. Microbiol.">
        <title>The Global Catalogue of Microorganisms (GCM) 10K type strain sequencing project: providing services to taxonomists for standard genome sequencing and annotation.</title>
        <authorList>
            <consortium name="The Broad Institute Genomics Platform"/>
            <consortium name="The Broad Institute Genome Sequencing Center for Infectious Disease"/>
            <person name="Wu L."/>
            <person name="Ma J."/>
        </authorList>
    </citation>
    <scope>NUCLEOTIDE SEQUENCE [LARGE SCALE GENOMIC DNA]</scope>
    <source>
        <strain evidence="2">JCM 16722</strain>
    </source>
</reference>
<dbReference type="InterPro" id="IPR022037">
    <property type="entry name" value="DUF3606"/>
</dbReference>
<evidence type="ECO:0000313" key="1">
    <source>
        <dbReference type="EMBL" id="GAA4172115.1"/>
    </source>
</evidence>
<keyword evidence="2" id="KW-1185">Reference proteome</keyword>
<name>A0ABP7ZWG0_9SPHI</name>
<dbReference type="Proteomes" id="UP001500167">
    <property type="component" value="Unassembled WGS sequence"/>
</dbReference>